<keyword evidence="1" id="KW-0378">Hydrolase</keyword>
<organism evidence="3 4">
    <name type="scientific">Thermosporothrix hazakensis</name>
    <dbReference type="NCBI Taxonomy" id="644383"/>
    <lineage>
        <taxon>Bacteria</taxon>
        <taxon>Bacillati</taxon>
        <taxon>Chloroflexota</taxon>
        <taxon>Ktedonobacteria</taxon>
        <taxon>Ktedonobacterales</taxon>
        <taxon>Thermosporotrichaceae</taxon>
        <taxon>Thermosporothrix</taxon>
    </lineage>
</organism>
<dbReference type="RefSeq" id="WP_111323063.1">
    <property type="nucleotide sequence ID" value="NZ_BIFX01000001.1"/>
</dbReference>
<evidence type="ECO:0000256" key="2">
    <source>
        <dbReference type="SAM" id="MobiDB-lite"/>
    </source>
</evidence>
<proteinExistence type="predicted"/>
<reference evidence="3 4" key="1">
    <citation type="submission" date="2018-06" db="EMBL/GenBank/DDBJ databases">
        <title>Genomic Encyclopedia of Archaeal and Bacterial Type Strains, Phase II (KMG-II): from individual species to whole genera.</title>
        <authorList>
            <person name="Goeker M."/>
        </authorList>
    </citation>
    <scope>NUCLEOTIDE SEQUENCE [LARGE SCALE GENOMIC DNA]</scope>
    <source>
        <strain evidence="3 4">ATCC BAA-1881</strain>
    </source>
</reference>
<dbReference type="InterPro" id="IPR005754">
    <property type="entry name" value="Sortase"/>
</dbReference>
<dbReference type="GO" id="GO:0016787">
    <property type="term" value="F:hydrolase activity"/>
    <property type="evidence" value="ECO:0007669"/>
    <property type="project" value="UniProtKB-KW"/>
</dbReference>
<gene>
    <name evidence="3" type="ORF">EI42_02865</name>
</gene>
<accession>A0A326U8E1</accession>
<keyword evidence="4" id="KW-1185">Reference proteome</keyword>
<dbReference type="SUPFAM" id="SSF63817">
    <property type="entry name" value="Sortase"/>
    <property type="match status" value="1"/>
</dbReference>
<dbReference type="AlphaFoldDB" id="A0A326U8E1"/>
<dbReference type="Proteomes" id="UP000248806">
    <property type="component" value="Unassembled WGS sequence"/>
</dbReference>
<dbReference type="OrthoDB" id="157320at2"/>
<evidence type="ECO:0000313" key="4">
    <source>
        <dbReference type="Proteomes" id="UP000248806"/>
    </source>
</evidence>
<dbReference type="Gene3D" id="2.40.260.10">
    <property type="entry name" value="Sortase"/>
    <property type="match status" value="1"/>
</dbReference>
<name>A0A326U8E1_THEHA</name>
<comment type="caution">
    <text evidence="3">The sequence shown here is derived from an EMBL/GenBank/DDBJ whole genome shotgun (WGS) entry which is preliminary data.</text>
</comment>
<feature type="region of interest" description="Disordered" evidence="2">
    <location>
        <begin position="44"/>
        <end position="64"/>
    </location>
</feature>
<dbReference type="InterPro" id="IPR042001">
    <property type="entry name" value="Sortase_F"/>
</dbReference>
<dbReference type="Pfam" id="PF04203">
    <property type="entry name" value="Sortase"/>
    <property type="match status" value="1"/>
</dbReference>
<dbReference type="CDD" id="cd05829">
    <property type="entry name" value="Sortase_F"/>
    <property type="match status" value="1"/>
</dbReference>
<evidence type="ECO:0000256" key="1">
    <source>
        <dbReference type="ARBA" id="ARBA00022801"/>
    </source>
</evidence>
<evidence type="ECO:0000313" key="3">
    <source>
        <dbReference type="EMBL" id="PZW29569.1"/>
    </source>
</evidence>
<dbReference type="EMBL" id="QKUF01000008">
    <property type="protein sequence ID" value="PZW29569.1"/>
    <property type="molecule type" value="Genomic_DNA"/>
</dbReference>
<sequence length="218" mass="24476">MRHFINRRIIILLLAASLILSVFIWFLQGAPHLPFNQAIQATIQPDSRSHDNQHRANPLQTTTPTPHSELLAMQLEIPAIKLKAPVESVGILPTGEMGLPTHNPWEHVGLYRFGPKPGEKGSAVIAGHLDRPGGKPAVFWDLRRLQPGDRILISSGQERQTFKVIRLVTYKPTEAPLNEIFGRSDGYYLNLITCAGDWVPELQRTTERLVVFTQRVDS</sequence>
<dbReference type="InterPro" id="IPR023365">
    <property type="entry name" value="Sortase_dom-sf"/>
</dbReference>
<protein>
    <submittedName>
        <fullName evidence="3">LPXTG-site transpeptidase (Sortase) family protein</fullName>
    </submittedName>
</protein>